<evidence type="ECO:0000313" key="2">
    <source>
        <dbReference type="EMBL" id="TCS82825.1"/>
    </source>
</evidence>
<dbReference type="AlphaFoldDB" id="A0A4R3KIB3"/>
<keyword evidence="2" id="KW-0418">Kinase</keyword>
<dbReference type="PANTHER" id="PTHR10285">
    <property type="entry name" value="URIDINE KINASE"/>
    <property type="match status" value="1"/>
</dbReference>
<reference evidence="2 3" key="1">
    <citation type="submission" date="2019-03" db="EMBL/GenBank/DDBJ databases">
        <title>Genomic Encyclopedia of Type Strains, Phase IV (KMG-IV): sequencing the most valuable type-strain genomes for metagenomic binning, comparative biology and taxonomic classification.</title>
        <authorList>
            <person name="Goeker M."/>
        </authorList>
    </citation>
    <scope>NUCLEOTIDE SEQUENCE [LARGE SCALE GENOMIC DNA]</scope>
    <source>
        <strain evidence="2 3">DSM 29489</strain>
    </source>
</reference>
<comment type="caution">
    <text evidence="2">The sequence shown here is derived from an EMBL/GenBank/DDBJ whole genome shotgun (WGS) entry which is preliminary data.</text>
</comment>
<accession>A0A4R3KIB3</accession>
<organism evidence="2 3">
    <name type="scientific">Muricomes intestini</name>
    <dbReference type="NCBI Taxonomy" id="1796634"/>
    <lineage>
        <taxon>Bacteria</taxon>
        <taxon>Bacillati</taxon>
        <taxon>Bacillota</taxon>
        <taxon>Clostridia</taxon>
        <taxon>Lachnospirales</taxon>
        <taxon>Lachnospiraceae</taxon>
        <taxon>Muricomes</taxon>
    </lineage>
</organism>
<dbReference type="SUPFAM" id="SSF55186">
    <property type="entry name" value="ThrRS/AlaRS common domain"/>
    <property type="match status" value="1"/>
</dbReference>
<protein>
    <submittedName>
        <fullName evidence="2">Uridine kinase</fullName>
    </submittedName>
</protein>
<feature type="domain" description="Phosphoribulokinase/uridine kinase" evidence="1">
    <location>
        <begin position="295"/>
        <end position="491"/>
    </location>
</feature>
<name>A0A4R3KIB3_9FIRM</name>
<dbReference type="GO" id="GO:0016301">
    <property type="term" value="F:kinase activity"/>
    <property type="evidence" value="ECO:0007669"/>
    <property type="project" value="UniProtKB-KW"/>
</dbReference>
<dbReference type="SUPFAM" id="SSF52540">
    <property type="entry name" value="P-loop containing nucleoside triphosphate hydrolases"/>
    <property type="match status" value="1"/>
</dbReference>
<dbReference type="Gene3D" id="3.40.50.300">
    <property type="entry name" value="P-loop containing nucleotide triphosphate hydrolases"/>
    <property type="match status" value="1"/>
</dbReference>
<dbReference type="InterPro" id="IPR027417">
    <property type="entry name" value="P-loop_NTPase"/>
</dbReference>
<dbReference type="EMBL" id="SLZZ01000001">
    <property type="protein sequence ID" value="TCS82825.1"/>
    <property type="molecule type" value="Genomic_DNA"/>
</dbReference>
<evidence type="ECO:0000259" key="1">
    <source>
        <dbReference type="Pfam" id="PF00485"/>
    </source>
</evidence>
<dbReference type="RefSeq" id="WP_132378045.1">
    <property type="nucleotide sequence ID" value="NZ_DAIQXH010000001.1"/>
</dbReference>
<keyword evidence="3" id="KW-1185">Reference proteome</keyword>
<proteinExistence type="predicted"/>
<dbReference type="GO" id="GO:0005524">
    <property type="term" value="F:ATP binding"/>
    <property type="evidence" value="ECO:0007669"/>
    <property type="project" value="InterPro"/>
</dbReference>
<dbReference type="OrthoDB" id="9764644at2"/>
<dbReference type="InterPro" id="IPR018163">
    <property type="entry name" value="Thr/Ala-tRNA-synth_IIc_edit"/>
</dbReference>
<dbReference type="CDD" id="cd02028">
    <property type="entry name" value="UMPK_like"/>
    <property type="match status" value="1"/>
</dbReference>
<dbReference type="Gene3D" id="3.30.980.10">
    <property type="entry name" value="Threonyl-trna Synthetase, Chain A, domain 2"/>
    <property type="match status" value="1"/>
</dbReference>
<keyword evidence="2" id="KW-0808">Transferase</keyword>
<dbReference type="InterPro" id="IPR012675">
    <property type="entry name" value="Beta-grasp_dom_sf"/>
</dbReference>
<dbReference type="InterPro" id="IPR006083">
    <property type="entry name" value="PRK/URK"/>
</dbReference>
<evidence type="ECO:0000313" key="3">
    <source>
        <dbReference type="Proteomes" id="UP000295726"/>
    </source>
</evidence>
<gene>
    <name evidence="2" type="ORF">EDD59_101235</name>
</gene>
<dbReference type="Proteomes" id="UP000295726">
    <property type="component" value="Unassembled WGS sequence"/>
</dbReference>
<dbReference type="Pfam" id="PF00485">
    <property type="entry name" value="PRK"/>
    <property type="match status" value="1"/>
</dbReference>
<dbReference type="Gene3D" id="3.10.20.30">
    <property type="match status" value="1"/>
</dbReference>
<sequence length="556" mass="64454">MEEKTCKVKIGNETKEYAFGITYQKIAEDFQENYSHQIVLVFVDRFRLQELEKKLEKDCELEFVTTGDAIGYETYKRSLCFMLVKAVHDVGGHDKVERVRIHFSMSKGYYCTVEGNVKLDQDFLELVAARMKNLAENRIPIEKRSIHTNEAVELFRKHGMYDKERLFEYRRVSKVNIYRMNEFEDYYYGYMVPDTGYLKYYSLYLYDEGFILQMPTVNEPEKVPPFEPTPKSFQVLKKSILWGDLQGIDTVGALNDMVTRHDMSEVVLVQEAYQERQIGEIAKQIAEKPDVKFVLIAGPSSSGKTTFSHRLSVQLMVNGMHPHPIAVDNYFVEREKTPKDEKGNYNFECLEAIDVQKFNEDMQSLLSSKEVYLPLFNFKTGIREYDTIPKKLGKQDILVIEGIHCLNPELTKSLNADNQFKIYISALTQLNIDEHNRIPSTDGRLIRRIVRDARTRGTSARNTIAMWSSVRRGEEKNIFPYQEEADVMFNSSLLYELAVLKQYVEPLLFGMGKNCPEYAEAKRLLKFFDYFVGIGSEPVPTNSLLREFIGGGCFQL</sequence>